<reference evidence="10 11" key="1">
    <citation type="submission" date="2015-11" db="EMBL/GenBank/DDBJ databases">
        <authorList>
            <person name="Zhang Y."/>
            <person name="Guo Z."/>
        </authorList>
    </citation>
    <scope>NUCLEOTIDE SEQUENCE [LARGE SCALE GENOMIC DNA]</scope>
    <source>
        <strain evidence="10 11">KCTC 12086</strain>
    </source>
</reference>
<comment type="catalytic activity">
    <reaction evidence="1">
        <text>ATP + protein L-histidine = ADP + protein N-phospho-L-histidine.</text>
        <dbReference type="EC" id="2.7.13.3"/>
    </reaction>
</comment>
<dbReference type="AlphaFoldDB" id="A0A0S2JZ37"/>
<feature type="transmembrane region" description="Helical" evidence="8">
    <location>
        <begin position="12"/>
        <end position="35"/>
    </location>
</feature>
<evidence type="ECO:0000256" key="6">
    <source>
        <dbReference type="ARBA" id="ARBA00022777"/>
    </source>
</evidence>
<dbReference type="OrthoDB" id="5368544at2"/>
<evidence type="ECO:0000259" key="9">
    <source>
        <dbReference type="PROSITE" id="PS50109"/>
    </source>
</evidence>
<dbReference type="InterPro" id="IPR003661">
    <property type="entry name" value="HisK_dim/P_dom"/>
</dbReference>
<dbReference type="Pfam" id="PF02518">
    <property type="entry name" value="HATPase_c"/>
    <property type="match status" value="1"/>
</dbReference>
<dbReference type="RefSeq" id="WP_058029101.1">
    <property type="nucleotide sequence ID" value="NZ_CP013187.1"/>
</dbReference>
<dbReference type="InterPro" id="IPR036890">
    <property type="entry name" value="HATPase_C_sf"/>
</dbReference>
<keyword evidence="7 8" id="KW-1133">Transmembrane helix</keyword>
<evidence type="ECO:0000256" key="2">
    <source>
        <dbReference type="ARBA" id="ARBA00012438"/>
    </source>
</evidence>
<dbReference type="Gene3D" id="3.30.565.10">
    <property type="entry name" value="Histidine kinase-like ATPase, C-terminal domain"/>
    <property type="match status" value="1"/>
</dbReference>
<dbReference type="PROSITE" id="PS50109">
    <property type="entry name" value="HIS_KIN"/>
    <property type="match status" value="1"/>
</dbReference>
<feature type="domain" description="Histidine kinase" evidence="9">
    <location>
        <begin position="217"/>
        <end position="415"/>
    </location>
</feature>
<dbReference type="Proteomes" id="UP000061457">
    <property type="component" value="Chromosome I"/>
</dbReference>
<dbReference type="GO" id="GO:0000155">
    <property type="term" value="F:phosphorelay sensor kinase activity"/>
    <property type="evidence" value="ECO:0007669"/>
    <property type="project" value="InterPro"/>
</dbReference>
<keyword evidence="8" id="KW-0472">Membrane</keyword>
<dbReference type="KEGG" id="pphe:PP2015_836"/>
<dbReference type="Gene3D" id="6.10.340.10">
    <property type="match status" value="1"/>
</dbReference>
<evidence type="ECO:0000256" key="3">
    <source>
        <dbReference type="ARBA" id="ARBA00022553"/>
    </source>
</evidence>
<evidence type="ECO:0000313" key="11">
    <source>
        <dbReference type="Proteomes" id="UP000061457"/>
    </source>
</evidence>
<dbReference type="PANTHER" id="PTHR45436">
    <property type="entry name" value="SENSOR HISTIDINE KINASE YKOH"/>
    <property type="match status" value="1"/>
</dbReference>
<dbReference type="GO" id="GO:0005886">
    <property type="term" value="C:plasma membrane"/>
    <property type="evidence" value="ECO:0007669"/>
    <property type="project" value="TreeGrafter"/>
</dbReference>
<name>A0A0S2JZ37_9GAMM</name>
<dbReference type="InterPro" id="IPR036097">
    <property type="entry name" value="HisK_dim/P_sf"/>
</dbReference>
<dbReference type="EMBL" id="CP013187">
    <property type="protein sequence ID" value="ALO41355.1"/>
    <property type="molecule type" value="Genomic_DNA"/>
</dbReference>
<keyword evidence="3" id="KW-0597">Phosphoprotein</keyword>
<evidence type="ECO:0000256" key="5">
    <source>
        <dbReference type="ARBA" id="ARBA00022692"/>
    </source>
</evidence>
<protein>
    <recommendedName>
        <fullName evidence="2">histidine kinase</fullName>
        <ecNumber evidence="2">2.7.13.3</ecNumber>
    </recommendedName>
</protein>
<feature type="transmembrane region" description="Helical" evidence="8">
    <location>
        <begin position="132"/>
        <end position="154"/>
    </location>
</feature>
<dbReference type="InterPro" id="IPR050428">
    <property type="entry name" value="TCS_sensor_his_kinase"/>
</dbReference>
<dbReference type="Gene3D" id="1.10.287.130">
    <property type="match status" value="1"/>
</dbReference>
<keyword evidence="6" id="KW-0418">Kinase</keyword>
<dbReference type="InterPro" id="IPR003594">
    <property type="entry name" value="HATPase_dom"/>
</dbReference>
<keyword evidence="11" id="KW-1185">Reference proteome</keyword>
<dbReference type="SUPFAM" id="SSF47384">
    <property type="entry name" value="Homodimeric domain of signal transducing histidine kinase"/>
    <property type="match status" value="1"/>
</dbReference>
<gene>
    <name evidence="10" type="ORF">PP2015_836</name>
</gene>
<evidence type="ECO:0000256" key="8">
    <source>
        <dbReference type="SAM" id="Phobius"/>
    </source>
</evidence>
<sequence>MFRTIKSRFVAYFGLFTLINSGLFVGMSFIFMFTVEDVFIHREVMDERQRLEQSHEATGQYSSPSKSYFRVYKHQEALPEKIQRSLEQYPKEKEIFGDNGLHYHIERLKFDDALLVSEVSKLLVVRGFTQPALIVLGVMAAIMLLFSALLAYFFSRRALKPLTELSELLNSCDPEHLPKGFAAPFANNELGAFANSLEKALNEVSEFVERELQFTRDASHELRTPITSILGACELLKADKQLTTQQQAVFMRIHHAAENMQKTVESLLLVARGETQLAKQPVFVEPLIEQSILNYAEQISAKQLEIECEVEPGSTLNADSQSLQIIIENLVQNAVRYTEQGGINIHARNGVFEIKDSGCGFDFQHAKQQGVKAKNSSGFGIGLSLVERLCGVNGLNLTVESSAEGSCVVLKVAVQ</sequence>
<organism evidence="10 11">
    <name type="scientific">Pseudoalteromonas phenolica</name>
    <dbReference type="NCBI Taxonomy" id="161398"/>
    <lineage>
        <taxon>Bacteria</taxon>
        <taxon>Pseudomonadati</taxon>
        <taxon>Pseudomonadota</taxon>
        <taxon>Gammaproteobacteria</taxon>
        <taxon>Alteromonadales</taxon>
        <taxon>Pseudoalteromonadaceae</taxon>
        <taxon>Pseudoalteromonas</taxon>
    </lineage>
</organism>
<dbReference type="SUPFAM" id="SSF55874">
    <property type="entry name" value="ATPase domain of HSP90 chaperone/DNA topoisomerase II/histidine kinase"/>
    <property type="match status" value="1"/>
</dbReference>
<evidence type="ECO:0000256" key="4">
    <source>
        <dbReference type="ARBA" id="ARBA00022679"/>
    </source>
</evidence>
<dbReference type="InterPro" id="IPR005467">
    <property type="entry name" value="His_kinase_dom"/>
</dbReference>
<dbReference type="SMART" id="SM00388">
    <property type="entry name" value="HisKA"/>
    <property type="match status" value="1"/>
</dbReference>
<proteinExistence type="predicted"/>
<evidence type="ECO:0000256" key="1">
    <source>
        <dbReference type="ARBA" id="ARBA00000085"/>
    </source>
</evidence>
<evidence type="ECO:0000256" key="7">
    <source>
        <dbReference type="ARBA" id="ARBA00022989"/>
    </source>
</evidence>
<dbReference type="EC" id="2.7.13.3" evidence="2"/>
<dbReference type="Pfam" id="PF00512">
    <property type="entry name" value="HisKA"/>
    <property type="match status" value="1"/>
</dbReference>
<keyword evidence="5 8" id="KW-0812">Transmembrane</keyword>
<evidence type="ECO:0000313" key="10">
    <source>
        <dbReference type="EMBL" id="ALO41355.1"/>
    </source>
</evidence>
<dbReference type="SMART" id="SM00387">
    <property type="entry name" value="HATPase_c"/>
    <property type="match status" value="1"/>
</dbReference>
<keyword evidence="4" id="KW-0808">Transferase</keyword>
<dbReference type="PANTHER" id="PTHR45436:SF5">
    <property type="entry name" value="SENSOR HISTIDINE KINASE TRCS"/>
    <property type="match status" value="1"/>
</dbReference>
<dbReference type="PATRIC" id="fig|161398.10.peg.850"/>
<accession>A0A0S2JZ37</accession>
<dbReference type="STRING" id="161398.PP2015_836"/>
<dbReference type="CDD" id="cd00082">
    <property type="entry name" value="HisKA"/>
    <property type="match status" value="1"/>
</dbReference>